<comment type="caution">
    <text evidence="2">The sequence shown here is derived from an EMBL/GenBank/DDBJ whole genome shotgun (WGS) entry which is preliminary data.</text>
</comment>
<feature type="compositionally biased region" description="Low complexity" evidence="1">
    <location>
        <begin position="78"/>
        <end position="104"/>
    </location>
</feature>
<protein>
    <submittedName>
        <fullName evidence="2">Uncharacterized protein</fullName>
    </submittedName>
</protein>
<sequence>MDSGNRNGLPIEAYALNVTVTSTTGAGHLSVAPDPNSMDAYRNGRPVTPPRPTSSTLNWTAGKDVSNLVQAKPGPHGSSTSGTRAAVRSTTSSTGSASTTPTDL</sequence>
<organism evidence="2 3">
    <name type="scientific">Streptomyces caledonius</name>
    <dbReference type="NCBI Taxonomy" id="3134107"/>
    <lineage>
        <taxon>Bacteria</taxon>
        <taxon>Bacillati</taxon>
        <taxon>Actinomycetota</taxon>
        <taxon>Actinomycetes</taxon>
        <taxon>Kitasatosporales</taxon>
        <taxon>Streptomycetaceae</taxon>
        <taxon>Streptomyces</taxon>
    </lineage>
</organism>
<evidence type="ECO:0000313" key="3">
    <source>
        <dbReference type="Proteomes" id="UP001382904"/>
    </source>
</evidence>
<accession>A0ABU8U9J6</accession>
<evidence type="ECO:0000313" key="2">
    <source>
        <dbReference type="EMBL" id="MEJ8644196.1"/>
    </source>
</evidence>
<gene>
    <name evidence="2" type="ORF">WKI68_28500</name>
</gene>
<name>A0ABU8U9J6_9ACTN</name>
<feature type="region of interest" description="Disordered" evidence="1">
    <location>
        <begin position="25"/>
        <end position="104"/>
    </location>
</feature>
<proteinExistence type="predicted"/>
<reference evidence="2 3" key="1">
    <citation type="submission" date="2024-03" db="EMBL/GenBank/DDBJ databases">
        <title>Novel Streptomyces species of biotechnological and ecological value are a feature of Machair soil.</title>
        <authorList>
            <person name="Prole J.R."/>
            <person name="Goodfellow M."/>
            <person name="Allenby N."/>
            <person name="Ward A.C."/>
        </authorList>
    </citation>
    <scope>NUCLEOTIDE SEQUENCE [LARGE SCALE GENOMIC DNA]</scope>
    <source>
        <strain evidence="2 3">MS1.HAVA.3</strain>
    </source>
</reference>
<keyword evidence="3" id="KW-1185">Reference proteome</keyword>
<dbReference type="Proteomes" id="UP001382904">
    <property type="component" value="Unassembled WGS sequence"/>
</dbReference>
<dbReference type="EMBL" id="JBBKAM010000002">
    <property type="protein sequence ID" value="MEJ8644196.1"/>
    <property type="molecule type" value="Genomic_DNA"/>
</dbReference>
<evidence type="ECO:0000256" key="1">
    <source>
        <dbReference type="SAM" id="MobiDB-lite"/>
    </source>
</evidence>